<organism evidence="2 3">
    <name type="scientific">Fusarium oxysporum f. sp. radicis-cucumerinum</name>
    <dbReference type="NCBI Taxonomy" id="327505"/>
    <lineage>
        <taxon>Eukaryota</taxon>
        <taxon>Fungi</taxon>
        <taxon>Dikarya</taxon>
        <taxon>Ascomycota</taxon>
        <taxon>Pezizomycotina</taxon>
        <taxon>Sordariomycetes</taxon>
        <taxon>Hypocreomycetidae</taxon>
        <taxon>Hypocreales</taxon>
        <taxon>Nectriaceae</taxon>
        <taxon>Fusarium</taxon>
        <taxon>Fusarium oxysporum species complex</taxon>
    </lineage>
</organism>
<dbReference type="PANTHER" id="PTHR32428">
    <property type="entry name" value="TARGET OF RAPAMYCIN COMPLEX 2 SUBUNIT BIT61-RELATED"/>
    <property type="match status" value="1"/>
</dbReference>
<feature type="region of interest" description="Disordered" evidence="1">
    <location>
        <begin position="84"/>
        <end position="115"/>
    </location>
</feature>
<reference evidence="2 3" key="2">
    <citation type="journal article" date="2017" name="Sci. Rep.">
        <title>A mobile pathogenicity chromosome in Fusarium oxysporum for infection of multiple cucurbit species.</title>
        <authorList>
            <person name="van Dam P."/>
            <person name="Fokkens L."/>
            <person name="Ayukawa Y."/>
            <person name="van der Gragt M."/>
            <person name="Ter Horst A."/>
            <person name="Brankovics B."/>
            <person name="Houterman P.M."/>
            <person name="Arie T."/>
            <person name="Rep M."/>
        </authorList>
    </citation>
    <scope>NUCLEOTIDE SEQUENCE [LARGE SCALE GENOMIC DNA]</scope>
    <source>
        <strain evidence="2 3">Forc016</strain>
    </source>
</reference>
<dbReference type="EMBL" id="MABQ02000008">
    <property type="protein sequence ID" value="PCD29001.1"/>
    <property type="molecule type" value="Genomic_DNA"/>
</dbReference>
<dbReference type="Proteomes" id="UP000219602">
    <property type="component" value="Chromosome 10"/>
</dbReference>
<dbReference type="GO" id="GO:0038203">
    <property type="term" value="P:TORC2 signaling"/>
    <property type="evidence" value="ECO:0007669"/>
    <property type="project" value="TreeGrafter"/>
</dbReference>
<sequence length="253" mass="26807">MEVSGCGTLMTGEQARDFWGGAIASASTSERPARVAPAPAVLDVRRLVLIAYRDTVILPRYETLKTIFSRLSLEFLPSSLASMAMSSPPEASLSTSPSESFGRPGTAMSLDPSNASYNSTSTTLLGEGSAGGRSRAISNVSFGSHGSDGGLRPFTPSGGGIPPPPSLGSLREREQNVEDSKHITEMVGRMLQCMSVLSGVSAGDAGAEGNEKVVELCKMLKLNWLGRGRTGRNRRGMVGGRVRRDDMRDEVRV</sequence>
<name>A0A2H3GEC2_FUSOX</name>
<evidence type="ECO:0000313" key="2">
    <source>
        <dbReference type="EMBL" id="PCD29001.1"/>
    </source>
</evidence>
<accession>A0A2H3GEC2</accession>
<dbReference type="GO" id="GO:0031932">
    <property type="term" value="C:TORC2 complex"/>
    <property type="evidence" value="ECO:0007669"/>
    <property type="project" value="TreeGrafter"/>
</dbReference>
<proteinExistence type="predicted"/>
<evidence type="ECO:0000256" key="1">
    <source>
        <dbReference type="SAM" id="MobiDB-lite"/>
    </source>
</evidence>
<comment type="caution">
    <text evidence="2">The sequence shown here is derived from an EMBL/GenBank/DDBJ whole genome shotgun (WGS) entry which is preliminary data.</text>
</comment>
<dbReference type="InterPro" id="IPR013745">
    <property type="entry name" value="Bit61/PRR5"/>
</dbReference>
<gene>
    <name evidence="2" type="ORF">AU210_011546</name>
</gene>
<dbReference type="PANTHER" id="PTHR32428:SF2">
    <property type="entry name" value="TARGET OF RAPAMYCIN COMPLEX 2 SUBUNIT BIT61-RELATED"/>
    <property type="match status" value="1"/>
</dbReference>
<protein>
    <submittedName>
        <fullName evidence="2">Uncharacterized protein</fullName>
    </submittedName>
</protein>
<dbReference type="AlphaFoldDB" id="A0A2H3GEC2"/>
<dbReference type="Pfam" id="PF08539">
    <property type="entry name" value="HbrB"/>
    <property type="match status" value="1"/>
</dbReference>
<reference evidence="2 3" key="1">
    <citation type="journal article" date="2016" name="Environ. Microbiol.">
        <title>Effector profiles distinguish formae speciales of Fusarium oxysporum.</title>
        <authorList>
            <person name="van Dam P."/>
            <person name="Fokkens L."/>
            <person name="Schmidt S.M."/>
            <person name="Linmans J.H."/>
            <person name="Kistler H.C."/>
            <person name="Ma L.J."/>
            <person name="Rep M."/>
        </authorList>
    </citation>
    <scope>NUCLEOTIDE SEQUENCE [LARGE SCALE GENOMIC DNA]</scope>
    <source>
        <strain evidence="2 3">Forc016</strain>
    </source>
</reference>
<feature type="region of interest" description="Disordered" evidence="1">
    <location>
        <begin position="144"/>
        <end position="170"/>
    </location>
</feature>
<feature type="compositionally biased region" description="Low complexity" evidence="1">
    <location>
        <begin position="84"/>
        <end position="94"/>
    </location>
</feature>
<evidence type="ECO:0000313" key="3">
    <source>
        <dbReference type="Proteomes" id="UP000219602"/>
    </source>
</evidence>